<sequence>MKIKQVSNKSKITLGAPSLRMKMTAMFLLFTLIPLFISTLFFSIYYKQVMRDEIHTQELNLAEANIAAIESFVARRIDYAGQMIDQHGEFKSGNKVEIQKTLKSFADIDHEVVDYAFVDKNGSSMNIGEITDIKSLDYYLQTRDSKSPFTTAALNKQSGRNDMIVAVPILDKEGRYIGALNSFIDTASLSKLVKGIKLGETGYGMLISAQGMILTDRIGQSLDQAFNPKLADLFRTNVLGNKQGHFEFSLNNSAKMASFQTAPSVGWKLVIIVSKSEAYEIVSKSNQVAIGFVAVTAFIVAVLAIIISSRTTRPMIYLTEIVKKLATGDLTPRLKLNRKDELGQLAMNMNIMLDSLSGIIAQVDQAAEQVTTYSLKLAAASNESVQTSHHIVDSINQIVQGVEAQLQGTEQSTKAMEEMSIVVQRITEFSSEVSEVSIISVQEAGLGNEAIQEAVLQMAQIRKTVGETALDIQQLESYSQKIGEIIGVITDISNQTQLLSLNASIEAARAGEHGRGFAVVGNEVKKLAEQTNSSVSLITGLIRSVQATTLKAVSMMNRGMLDVEKGAIVMDTAGNAFQRISLSFKSISDQIQEVSAASEQMSAGTEEVTASMGEMVHVTKAAFAHSQGIAGGAQQQLASMGEISSASEALSKMAQELHETLAKFKITG</sequence>
<dbReference type="Gene3D" id="1.10.287.950">
    <property type="entry name" value="Methyl-accepting chemotaxis protein"/>
    <property type="match status" value="1"/>
</dbReference>
<evidence type="ECO:0000256" key="4">
    <source>
        <dbReference type="ARBA" id="ARBA00022692"/>
    </source>
</evidence>
<dbReference type="InterPro" id="IPR004089">
    <property type="entry name" value="MCPsignal_dom"/>
</dbReference>
<dbReference type="OrthoDB" id="243053at2"/>
<dbReference type="PROSITE" id="PS50111">
    <property type="entry name" value="CHEMOTAXIS_TRANSDUC_2"/>
    <property type="match status" value="1"/>
</dbReference>
<keyword evidence="5 10" id="KW-1133">Transmembrane helix</keyword>
<dbReference type="Gene3D" id="6.10.340.10">
    <property type="match status" value="1"/>
</dbReference>
<accession>A0A6B8RI14</accession>
<evidence type="ECO:0000313" key="13">
    <source>
        <dbReference type="EMBL" id="QGQ95527.1"/>
    </source>
</evidence>
<evidence type="ECO:0000256" key="6">
    <source>
        <dbReference type="ARBA" id="ARBA00023136"/>
    </source>
</evidence>
<dbReference type="CDD" id="cd11386">
    <property type="entry name" value="MCP_signal"/>
    <property type="match status" value="1"/>
</dbReference>
<reference evidence="14" key="1">
    <citation type="submission" date="2018-11" db="EMBL/GenBank/DDBJ databases">
        <title>Complete genome sequence of Paenibacillus sp. ML311-T8.</title>
        <authorList>
            <person name="Nam Y.-D."/>
            <person name="Kang J."/>
            <person name="Chung W.-H."/>
            <person name="Park Y.S."/>
        </authorList>
    </citation>
    <scope>NUCLEOTIDE SEQUENCE [LARGE SCALE GENOMIC DNA]</scope>
    <source>
        <strain evidence="14">ML311-T8</strain>
    </source>
</reference>
<evidence type="ECO:0000256" key="10">
    <source>
        <dbReference type="SAM" id="Phobius"/>
    </source>
</evidence>
<dbReference type="SMART" id="SM00283">
    <property type="entry name" value="MA"/>
    <property type="match status" value="1"/>
</dbReference>
<dbReference type="GO" id="GO:0005886">
    <property type="term" value="C:plasma membrane"/>
    <property type="evidence" value="ECO:0007669"/>
    <property type="project" value="UniProtKB-SubCell"/>
</dbReference>
<dbReference type="GO" id="GO:0006935">
    <property type="term" value="P:chemotaxis"/>
    <property type="evidence" value="ECO:0007669"/>
    <property type="project" value="UniProtKB-KW"/>
</dbReference>
<dbReference type="InterPro" id="IPR003660">
    <property type="entry name" value="HAMP_dom"/>
</dbReference>
<evidence type="ECO:0000256" key="9">
    <source>
        <dbReference type="PROSITE-ProRule" id="PRU00284"/>
    </source>
</evidence>
<dbReference type="Pfam" id="PF00672">
    <property type="entry name" value="HAMP"/>
    <property type="match status" value="1"/>
</dbReference>
<comment type="subcellular location">
    <subcellularLocation>
        <location evidence="1">Cell membrane</location>
        <topology evidence="1">Multi-pass membrane protein</topology>
    </subcellularLocation>
</comment>
<keyword evidence="2" id="KW-1003">Cell membrane</keyword>
<evidence type="ECO:0000256" key="7">
    <source>
        <dbReference type="ARBA" id="ARBA00023224"/>
    </source>
</evidence>
<dbReference type="InterPro" id="IPR033479">
    <property type="entry name" value="dCache_1"/>
</dbReference>
<comment type="similarity">
    <text evidence="8">Belongs to the methyl-accepting chemotaxis (MCP) protein family.</text>
</comment>
<dbReference type="Pfam" id="PF00015">
    <property type="entry name" value="MCPsignal"/>
    <property type="match status" value="1"/>
</dbReference>
<evidence type="ECO:0000259" key="11">
    <source>
        <dbReference type="PROSITE" id="PS50111"/>
    </source>
</evidence>
<name>A0A6B8RI14_9BACL</name>
<dbReference type="RefSeq" id="WP_155700564.1">
    <property type="nucleotide sequence ID" value="NZ_CP034235.1"/>
</dbReference>
<feature type="domain" description="Methyl-accepting transducer" evidence="11">
    <location>
        <begin position="380"/>
        <end position="616"/>
    </location>
</feature>
<protein>
    <submittedName>
        <fullName evidence="13">Methyl-accepting chemotaxis protein</fullName>
    </submittedName>
</protein>
<dbReference type="CDD" id="cd06225">
    <property type="entry name" value="HAMP"/>
    <property type="match status" value="1"/>
</dbReference>
<keyword evidence="6 10" id="KW-0472">Membrane</keyword>
<dbReference type="SMART" id="SM00304">
    <property type="entry name" value="HAMP"/>
    <property type="match status" value="1"/>
</dbReference>
<dbReference type="Proteomes" id="UP000426246">
    <property type="component" value="Chromosome"/>
</dbReference>
<keyword evidence="7 9" id="KW-0807">Transducer</keyword>
<dbReference type="PANTHER" id="PTHR32089:SF112">
    <property type="entry name" value="LYSOZYME-LIKE PROTEIN-RELATED"/>
    <property type="match status" value="1"/>
</dbReference>
<keyword evidence="3" id="KW-0145">Chemotaxis</keyword>
<feature type="domain" description="HAMP" evidence="12">
    <location>
        <begin position="309"/>
        <end position="361"/>
    </location>
</feature>
<keyword evidence="4 10" id="KW-0812">Transmembrane</keyword>
<dbReference type="Gene3D" id="3.30.450.20">
    <property type="entry name" value="PAS domain"/>
    <property type="match status" value="1"/>
</dbReference>
<dbReference type="AlphaFoldDB" id="A0A6B8RI14"/>
<feature type="transmembrane region" description="Helical" evidence="10">
    <location>
        <begin position="288"/>
        <end position="307"/>
    </location>
</feature>
<dbReference type="GO" id="GO:0007165">
    <property type="term" value="P:signal transduction"/>
    <property type="evidence" value="ECO:0007669"/>
    <property type="project" value="UniProtKB-KW"/>
</dbReference>
<proteinExistence type="inferred from homology"/>
<dbReference type="Pfam" id="PF02743">
    <property type="entry name" value="dCache_1"/>
    <property type="match status" value="1"/>
</dbReference>
<evidence type="ECO:0000256" key="5">
    <source>
        <dbReference type="ARBA" id="ARBA00022989"/>
    </source>
</evidence>
<dbReference type="KEGG" id="ppsc:EHS13_11875"/>
<evidence type="ECO:0000313" key="14">
    <source>
        <dbReference type="Proteomes" id="UP000426246"/>
    </source>
</evidence>
<dbReference type="PROSITE" id="PS50885">
    <property type="entry name" value="HAMP"/>
    <property type="match status" value="1"/>
</dbReference>
<evidence type="ECO:0000256" key="8">
    <source>
        <dbReference type="ARBA" id="ARBA00029447"/>
    </source>
</evidence>
<dbReference type="EMBL" id="CP034235">
    <property type="protein sequence ID" value="QGQ95527.1"/>
    <property type="molecule type" value="Genomic_DNA"/>
</dbReference>
<dbReference type="CDD" id="cd12912">
    <property type="entry name" value="PDC2_MCP_like"/>
    <property type="match status" value="1"/>
</dbReference>
<evidence type="ECO:0000256" key="2">
    <source>
        <dbReference type="ARBA" id="ARBA00022475"/>
    </source>
</evidence>
<evidence type="ECO:0000259" key="12">
    <source>
        <dbReference type="PROSITE" id="PS50885"/>
    </source>
</evidence>
<dbReference type="CDD" id="cd18773">
    <property type="entry name" value="PDC1_HK_sensor"/>
    <property type="match status" value="1"/>
</dbReference>
<gene>
    <name evidence="13" type="ORF">EHS13_11875</name>
</gene>
<organism evidence="13 14">
    <name type="scientific">Paenibacillus psychroresistens</name>
    <dbReference type="NCBI Taxonomy" id="1778678"/>
    <lineage>
        <taxon>Bacteria</taxon>
        <taxon>Bacillati</taxon>
        <taxon>Bacillota</taxon>
        <taxon>Bacilli</taxon>
        <taxon>Bacillales</taxon>
        <taxon>Paenibacillaceae</taxon>
        <taxon>Paenibacillus</taxon>
    </lineage>
</organism>
<dbReference type="PANTHER" id="PTHR32089">
    <property type="entry name" value="METHYL-ACCEPTING CHEMOTAXIS PROTEIN MCPB"/>
    <property type="match status" value="1"/>
</dbReference>
<evidence type="ECO:0000256" key="1">
    <source>
        <dbReference type="ARBA" id="ARBA00004651"/>
    </source>
</evidence>
<evidence type="ECO:0000256" key="3">
    <source>
        <dbReference type="ARBA" id="ARBA00022500"/>
    </source>
</evidence>
<dbReference type="SUPFAM" id="SSF58104">
    <property type="entry name" value="Methyl-accepting chemotaxis protein (MCP) signaling domain"/>
    <property type="match status" value="1"/>
</dbReference>
<feature type="transmembrane region" description="Helical" evidence="10">
    <location>
        <begin position="21"/>
        <end position="46"/>
    </location>
</feature>
<keyword evidence="14" id="KW-1185">Reference proteome</keyword>